<dbReference type="STRING" id="559295.C5DD12"/>
<feature type="region of interest" description="Disordered" evidence="1">
    <location>
        <begin position="273"/>
        <end position="311"/>
    </location>
</feature>
<dbReference type="GO" id="GO:0000723">
    <property type="term" value="P:telomere maintenance"/>
    <property type="evidence" value="ECO:0007669"/>
    <property type="project" value="InterPro"/>
</dbReference>
<dbReference type="InterPro" id="IPR031749">
    <property type="entry name" value="Cdc13_N"/>
</dbReference>
<feature type="region of interest" description="Disordered" evidence="1">
    <location>
        <begin position="522"/>
        <end position="548"/>
    </location>
</feature>
<dbReference type="InterPro" id="IPR012340">
    <property type="entry name" value="NA-bd_OB-fold"/>
</dbReference>
<dbReference type="GO" id="GO:0000781">
    <property type="term" value="C:chromosome, telomeric region"/>
    <property type="evidence" value="ECO:0007669"/>
    <property type="project" value="InterPro"/>
</dbReference>
<dbReference type="SUPFAM" id="SSF50249">
    <property type="entry name" value="Nucleic acid-binding proteins"/>
    <property type="match status" value="1"/>
</dbReference>
<dbReference type="RefSeq" id="XP_002552111.1">
    <property type="nucleotide sequence ID" value="XM_002552065.1"/>
</dbReference>
<keyword evidence="4" id="KW-1185">Reference proteome</keyword>
<dbReference type="GO" id="GO:0003677">
    <property type="term" value="F:DNA binding"/>
    <property type="evidence" value="ECO:0007669"/>
    <property type="project" value="InterPro"/>
</dbReference>
<feature type="domain" description="Telomeric single stranded DNA binding POT1/Cdc13" evidence="2">
    <location>
        <begin position="555"/>
        <end position="707"/>
    </location>
</feature>
<feature type="compositionally biased region" description="Polar residues" evidence="1">
    <location>
        <begin position="523"/>
        <end position="548"/>
    </location>
</feature>
<evidence type="ECO:0000313" key="3">
    <source>
        <dbReference type="EMBL" id="CAR21673.1"/>
    </source>
</evidence>
<name>C5DD12_LACTC</name>
<accession>C5DD12</accession>
<dbReference type="HOGENOM" id="CLU_011303_0_0_1"/>
<dbReference type="InterPro" id="IPR011564">
    <property type="entry name" value="Telomer_end-bd_POT1/Cdc13"/>
</dbReference>
<feature type="region of interest" description="Disordered" evidence="1">
    <location>
        <begin position="217"/>
        <end position="243"/>
    </location>
</feature>
<dbReference type="Proteomes" id="UP000002036">
    <property type="component" value="Chromosome B"/>
</dbReference>
<dbReference type="Gene3D" id="2.40.50.810">
    <property type="match status" value="1"/>
</dbReference>
<dbReference type="KEGG" id="lth:KLTH0B07436g"/>
<dbReference type="AlphaFoldDB" id="C5DD12"/>
<evidence type="ECO:0000259" key="2">
    <source>
        <dbReference type="SMART" id="SM00976"/>
    </source>
</evidence>
<reference evidence="3 4" key="1">
    <citation type="journal article" date="2009" name="Genome Res.">
        <title>Comparative genomics of protoploid Saccharomycetaceae.</title>
        <authorList>
            <consortium name="The Genolevures Consortium"/>
            <person name="Souciet J.-L."/>
            <person name="Dujon B."/>
            <person name="Gaillardin C."/>
            <person name="Johnston M."/>
            <person name="Baret P.V."/>
            <person name="Cliften P."/>
            <person name="Sherman D.J."/>
            <person name="Weissenbach J."/>
            <person name="Westhof E."/>
            <person name="Wincker P."/>
            <person name="Jubin C."/>
            <person name="Poulain J."/>
            <person name="Barbe V."/>
            <person name="Segurens B."/>
            <person name="Artiguenave F."/>
            <person name="Anthouard V."/>
            <person name="Vacherie B."/>
            <person name="Val M.-E."/>
            <person name="Fulton R.S."/>
            <person name="Minx P."/>
            <person name="Wilson R."/>
            <person name="Durrens P."/>
            <person name="Jean G."/>
            <person name="Marck C."/>
            <person name="Martin T."/>
            <person name="Nikolski M."/>
            <person name="Rolland T."/>
            <person name="Seret M.-L."/>
            <person name="Casaregola S."/>
            <person name="Despons L."/>
            <person name="Fairhead C."/>
            <person name="Fischer G."/>
            <person name="Lafontaine I."/>
            <person name="Leh V."/>
            <person name="Lemaire M."/>
            <person name="de Montigny J."/>
            <person name="Neuveglise C."/>
            <person name="Thierry A."/>
            <person name="Blanc-Lenfle I."/>
            <person name="Bleykasten C."/>
            <person name="Diffels J."/>
            <person name="Fritsch E."/>
            <person name="Frangeul L."/>
            <person name="Goeffon A."/>
            <person name="Jauniaux N."/>
            <person name="Kachouri-Lafond R."/>
            <person name="Payen C."/>
            <person name="Potier S."/>
            <person name="Pribylova L."/>
            <person name="Ozanne C."/>
            <person name="Richard G.-F."/>
            <person name="Sacerdot C."/>
            <person name="Straub M.-L."/>
            <person name="Talla E."/>
        </authorList>
    </citation>
    <scope>NUCLEOTIDE SEQUENCE [LARGE SCALE GENOMIC DNA]</scope>
    <source>
        <strain evidence="4">ATCC 56472 / CBS 6340 / NRRL Y-8284</strain>
    </source>
</reference>
<proteinExistence type="predicted"/>
<dbReference type="InterPro" id="IPR041028">
    <property type="entry name" value="Cdc13_OB4_dimer"/>
</dbReference>
<dbReference type="OrthoDB" id="4067010at2759"/>
<protein>
    <submittedName>
        <fullName evidence="3">KLTH0B07436p</fullName>
    </submittedName>
</protein>
<sequence>MNSNLPSGLKYICDPLELKGFFSEGEVLRQDIEFVSVLTSIDFNPKSRCLFQFSNFRPGESVSPDYTCKITCNNVETLNLTKLTLSLVSQQFDLDFPDLNDAEGFYMKDIHLEKLCFVCCKGTFVTCDNKGGIFLQGLRIIDIHSSLFDPTKRDERSSISETVRVIFDNLVKLNDNSKAQFKFVKLQNYDTAMRKYIQSRQESMLSLKEKNPLFGLLKPRADHDSQNDFDSQLPDPDSNLDNAIFYGHRIPSESLDSQTPNLVSSEIIEEGQSPSVAGAAGTPAALSGSNKPSSYQGSGSLSISQISPPRETEYVRLSRDFETSAIESNKRSAVVTSDQEIRDDSSLDDDILEFSLSTHSVDKNELSQTSRGSQPTSKRQRIQMLGNISQKDPNSYMFHASLDEPLIISGVVFGLRINDAASSPSIALYIHAGSLQNESVSANLYPYKNCTEVLAYASDSIELNSKLFPAENSAEMLEALRWYVEDKKVELKVKKSSILLADGYFTFAWTLVSVKTAGDAPKLSTSQTSHTPRSSQIVGSSQEASQDSLDPLKTFGEISISGNEVEFIRTFALLVSAKTFGSKMHKFVFTDFTSHPKNKLSAFDSFLGSYTNRLPQDMAFPFVIYNDHFREFTTRLQRHTGYNFNQLYSGNDNNLSNRGIVCRLSLKVKLYSGGIDGIIRRCEPIVVTKRLPKDEERHITEFYDRAIREIPQIVLLNNFDSYKTFFPIAMFRGLVVLDTSDAQNQHRTPPSSQPALGALQPLPQRPPPKLHIELEHFTVNRHMEIPVLYGLDATDSSHLFELRAKVVAAIRTGELLAFYVTNDWISQDMLDPTRVLRVEIPGRSNMDYFFGTYASQETRPDLAARDAQLGTMIGETFTFRLVTFAVPVSPSRFLRTWCPVECTIQELSYELAARRGQAAARVKLEDS</sequence>
<organism evidence="3 4">
    <name type="scientific">Lachancea thermotolerans (strain ATCC 56472 / CBS 6340 / NRRL Y-8284)</name>
    <name type="common">Yeast</name>
    <name type="synonym">Kluyveromyces thermotolerans</name>
    <dbReference type="NCBI Taxonomy" id="559295"/>
    <lineage>
        <taxon>Eukaryota</taxon>
        <taxon>Fungi</taxon>
        <taxon>Dikarya</taxon>
        <taxon>Ascomycota</taxon>
        <taxon>Saccharomycotina</taxon>
        <taxon>Saccharomycetes</taxon>
        <taxon>Saccharomycetales</taxon>
        <taxon>Saccharomycetaceae</taxon>
        <taxon>Lachancea</taxon>
    </lineage>
</organism>
<dbReference type="EMBL" id="CU928166">
    <property type="protein sequence ID" value="CAR21673.1"/>
    <property type="molecule type" value="Genomic_DNA"/>
</dbReference>
<dbReference type="Pfam" id="PF16853">
    <property type="entry name" value="CDC13_N"/>
    <property type="match status" value="1"/>
</dbReference>
<dbReference type="InParanoid" id="C5DD12"/>
<feature type="compositionally biased region" description="Low complexity" evidence="1">
    <location>
        <begin position="293"/>
        <end position="307"/>
    </location>
</feature>
<gene>
    <name evidence="3" type="ordered locus">KLTH0B07436g</name>
</gene>
<dbReference type="eggNOG" id="ENOG502QU50">
    <property type="taxonomic scope" value="Eukaryota"/>
</dbReference>
<dbReference type="FunCoup" id="C5DD12">
    <property type="interactions" value="82"/>
</dbReference>
<dbReference type="SMART" id="SM00976">
    <property type="entry name" value="Telo_bind"/>
    <property type="match status" value="1"/>
</dbReference>
<evidence type="ECO:0000256" key="1">
    <source>
        <dbReference type="SAM" id="MobiDB-lite"/>
    </source>
</evidence>
<dbReference type="Gene3D" id="2.40.50.140">
    <property type="entry name" value="Nucleic acid-binding proteins"/>
    <property type="match status" value="1"/>
</dbReference>
<dbReference type="GeneID" id="8290951"/>
<evidence type="ECO:0000313" key="4">
    <source>
        <dbReference type="Proteomes" id="UP000002036"/>
    </source>
</evidence>
<dbReference type="OMA" id="ECTFREL"/>
<dbReference type="Gene3D" id="2.40.50.800">
    <property type="match status" value="1"/>
</dbReference>
<dbReference type="Pfam" id="PF18233">
    <property type="entry name" value="Cdc13_OB4_dimer"/>
    <property type="match status" value="1"/>
</dbReference>
<dbReference type="Gene3D" id="1.10.10.2380">
    <property type="match status" value="1"/>
</dbReference>